<dbReference type="GO" id="GO:0070929">
    <property type="term" value="P:trans-translation"/>
    <property type="evidence" value="ECO:0007669"/>
    <property type="project" value="UniProtKB-UniRule"/>
</dbReference>
<dbReference type="NCBIfam" id="TIGR00086">
    <property type="entry name" value="smpB"/>
    <property type="match status" value="1"/>
</dbReference>
<feature type="compositionally biased region" description="Basic and acidic residues" evidence="4">
    <location>
        <begin position="133"/>
        <end position="150"/>
    </location>
</feature>
<comment type="caution">
    <text evidence="5">The sequence shown here is derived from an EMBL/GenBank/DDBJ whole genome shotgun (WGS) entry which is preliminary data.</text>
</comment>
<dbReference type="PROSITE" id="PS01317">
    <property type="entry name" value="SSRP"/>
    <property type="match status" value="1"/>
</dbReference>
<feature type="region of interest" description="Disordered" evidence="4">
    <location>
        <begin position="133"/>
        <end position="157"/>
    </location>
</feature>
<reference evidence="5 6" key="1">
    <citation type="submission" date="2016-11" db="EMBL/GenBank/DDBJ databases">
        <title>Description of two novel members of the family Erysipelotrichaceae: Ileibacterium lipovorans gen. nov., sp. nov. and Dubosiella newyorkensis, gen. nov., sp. nov.</title>
        <authorList>
            <person name="Cox L.M."/>
            <person name="Sohn J."/>
            <person name="Tyrrell K.L."/>
            <person name="Citron D.M."/>
            <person name="Lawson P.A."/>
            <person name="Patel N.B."/>
            <person name="Iizumi T."/>
            <person name="Perez-Perez G.I."/>
            <person name="Goldstein E.J."/>
            <person name="Blaser M.J."/>
        </authorList>
    </citation>
    <scope>NUCLEOTIDE SEQUENCE [LARGE SCALE GENOMIC DNA]</scope>
    <source>
        <strain evidence="5 6">NYU-BL-A3</strain>
    </source>
</reference>
<protein>
    <recommendedName>
        <fullName evidence="3">SsrA-binding protein</fullName>
    </recommendedName>
    <alternativeName>
        <fullName evidence="3">Small protein B</fullName>
    </alternativeName>
</protein>
<dbReference type="OrthoDB" id="9805462at2"/>
<gene>
    <name evidence="3" type="primary">smpB</name>
    <name evidence="5" type="ORF">BO222_02530</name>
</gene>
<proteinExistence type="inferred from homology"/>
<comment type="similarity">
    <text evidence="3">Belongs to the SmpB family.</text>
</comment>
<dbReference type="GO" id="GO:0005829">
    <property type="term" value="C:cytosol"/>
    <property type="evidence" value="ECO:0007669"/>
    <property type="project" value="TreeGrafter"/>
</dbReference>
<dbReference type="CDD" id="cd09294">
    <property type="entry name" value="SmpB"/>
    <property type="match status" value="1"/>
</dbReference>
<evidence type="ECO:0000313" key="6">
    <source>
        <dbReference type="Proteomes" id="UP000186341"/>
    </source>
</evidence>
<organism evidence="5 6">
    <name type="scientific">Ileibacterium valens</name>
    <dbReference type="NCBI Taxonomy" id="1862668"/>
    <lineage>
        <taxon>Bacteria</taxon>
        <taxon>Bacillati</taxon>
        <taxon>Bacillota</taxon>
        <taxon>Erysipelotrichia</taxon>
        <taxon>Erysipelotrichales</taxon>
        <taxon>Erysipelotrichaceae</taxon>
        <taxon>Ileibacterium</taxon>
    </lineage>
</organism>
<dbReference type="NCBIfam" id="NF003843">
    <property type="entry name" value="PRK05422.1"/>
    <property type="match status" value="1"/>
</dbReference>
<dbReference type="Proteomes" id="UP000186341">
    <property type="component" value="Unassembled WGS sequence"/>
</dbReference>
<dbReference type="InterPro" id="IPR000037">
    <property type="entry name" value="SsrA-bd_prot"/>
</dbReference>
<dbReference type="InterPro" id="IPR020081">
    <property type="entry name" value="SsrA-bd_prot_CS"/>
</dbReference>
<evidence type="ECO:0000313" key="5">
    <source>
        <dbReference type="EMBL" id="OLU41916.1"/>
    </source>
</evidence>
<keyword evidence="1 3" id="KW-0963">Cytoplasm</keyword>
<keyword evidence="2 3" id="KW-0694">RNA-binding</keyword>
<dbReference type="Pfam" id="PF01668">
    <property type="entry name" value="SmpB"/>
    <property type="match status" value="1"/>
</dbReference>
<dbReference type="HAMAP" id="MF_00023">
    <property type="entry name" value="SmpB"/>
    <property type="match status" value="1"/>
</dbReference>
<comment type="subcellular location">
    <subcellularLocation>
        <location evidence="3">Cytoplasm</location>
    </subcellularLocation>
    <text evidence="3">The tmRNA-SmpB complex associates with stalled 70S ribosomes.</text>
</comment>
<dbReference type="PANTHER" id="PTHR30308">
    <property type="entry name" value="TMRNA-BINDING COMPONENT OF TRANS-TRANSLATION TAGGING COMPLEX"/>
    <property type="match status" value="1"/>
</dbReference>
<keyword evidence="6" id="KW-1185">Reference proteome</keyword>
<dbReference type="Gene3D" id="2.40.280.10">
    <property type="match status" value="1"/>
</dbReference>
<comment type="function">
    <text evidence="3">Required for rescue of stalled ribosomes mediated by trans-translation. Binds to transfer-messenger RNA (tmRNA), required for stable association of tmRNA with ribosomes. tmRNA and SmpB together mimic tRNA shape, replacing the anticodon stem-loop with SmpB. tmRNA is encoded by the ssrA gene; the 2 termini fold to resemble tRNA(Ala) and it encodes a 'tag peptide', a short internal open reading frame. During trans-translation Ala-aminoacylated tmRNA acts like a tRNA, entering the A-site of stalled ribosomes, displacing the stalled mRNA. The ribosome then switches to translate the ORF on the tmRNA; the nascent peptide is terminated with the 'tag peptide' encoded by the tmRNA and targeted for degradation. The ribosome is freed to recommence translation, which seems to be the essential function of trans-translation.</text>
</comment>
<dbReference type="InterPro" id="IPR023620">
    <property type="entry name" value="SmpB"/>
</dbReference>
<accession>A0A1U7NI43</accession>
<dbReference type="GO" id="GO:0070930">
    <property type="term" value="P:trans-translation-dependent protein tagging"/>
    <property type="evidence" value="ECO:0007669"/>
    <property type="project" value="TreeGrafter"/>
</dbReference>
<sequence length="157" mass="18367">MNNQKTPKTKTVAENRKARHEYELFDRYEAGIELKGTEIKSIRKGKVQMKDSYISIKNNQAAIKGLHISGYEFGNRFNHDETRDRRLLLHKNEILKLDQAVRVKGYTLVPIRLYISHGLAKIEVALAKGKNLHDKRQTEKNRDAQREIQKHLKQNYS</sequence>
<name>A0A1U7NI43_9FIRM</name>
<dbReference type="RefSeq" id="WP_075818111.1">
    <property type="nucleotide sequence ID" value="NZ_CAJUTZ010000019.1"/>
</dbReference>
<evidence type="ECO:0000256" key="3">
    <source>
        <dbReference type="HAMAP-Rule" id="MF_00023"/>
    </source>
</evidence>
<evidence type="ECO:0000256" key="4">
    <source>
        <dbReference type="SAM" id="MobiDB-lite"/>
    </source>
</evidence>
<dbReference type="GO" id="GO:0003723">
    <property type="term" value="F:RNA binding"/>
    <property type="evidence" value="ECO:0007669"/>
    <property type="project" value="UniProtKB-UniRule"/>
</dbReference>
<evidence type="ECO:0000256" key="1">
    <source>
        <dbReference type="ARBA" id="ARBA00022490"/>
    </source>
</evidence>
<dbReference type="PANTHER" id="PTHR30308:SF2">
    <property type="entry name" value="SSRA-BINDING PROTEIN"/>
    <property type="match status" value="1"/>
</dbReference>
<dbReference type="SUPFAM" id="SSF74982">
    <property type="entry name" value="Small protein B (SmpB)"/>
    <property type="match status" value="1"/>
</dbReference>
<dbReference type="AlphaFoldDB" id="A0A1U7NI43"/>
<evidence type="ECO:0000256" key="2">
    <source>
        <dbReference type="ARBA" id="ARBA00022884"/>
    </source>
</evidence>
<dbReference type="GeneID" id="82202112"/>
<dbReference type="EMBL" id="MPJW01000071">
    <property type="protein sequence ID" value="OLU41916.1"/>
    <property type="molecule type" value="Genomic_DNA"/>
</dbReference>